<dbReference type="InterPro" id="IPR017871">
    <property type="entry name" value="ABC_transporter-like_CS"/>
</dbReference>
<evidence type="ECO:0000256" key="4">
    <source>
        <dbReference type="SAM" id="MobiDB-lite"/>
    </source>
</evidence>
<protein>
    <submittedName>
        <fullName evidence="6">Vga family ABC-F type ribosomal protection protein</fullName>
    </submittedName>
</protein>
<dbReference type="AlphaFoldDB" id="A0A443J480"/>
<evidence type="ECO:0000313" key="6">
    <source>
        <dbReference type="EMBL" id="RWR15260.1"/>
    </source>
</evidence>
<dbReference type="InterPro" id="IPR032781">
    <property type="entry name" value="ABC_tran_Xtn"/>
</dbReference>
<feature type="domain" description="ABC transporter" evidence="5">
    <location>
        <begin position="4"/>
        <end position="175"/>
    </location>
</feature>
<dbReference type="InterPro" id="IPR050611">
    <property type="entry name" value="ABCF"/>
</dbReference>
<dbReference type="NCBIfam" id="NF000170">
    <property type="entry name" value="ABCF_Vga_all"/>
    <property type="match status" value="1"/>
</dbReference>
<feature type="domain" description="ABC transporter" evidence="5">
    <location>
        <begin position="272"/>
        <end position="480"/>
    </location>
</feature>
<dbReference type="InterPro" id="IPR003593">
    <property type="entry name" value="AAA+_ATPase"/>
</dbReference>
<feature type="compositionally biased region" description="Basic and acidic residues" evidence="4">
    <location>
        <begin position="194"/>
        <end position="203"/>
    </location>
</feature>
<dbReference type="Pfam" id="PF12848">
    <property type="entry name" value="ABC_tran_Xtn"/>
    <property type="match status" value="1"/>
</dbReference>
<evidence type="ECO:0000259" key="5">
    <source>
        <dbReference type="PROSITE" id="PS50893"/>
    </source>
</evidence>
<dbReference type="SUPFAM" id="SSF52540">
    <property type="entry name" value="P-loop containing nucleoside triphosphate hydrolases"/>
    <property type="match status" value="2"/>
</dbReference>
<dbReference type="PANTHER" id="PTHR19211">
    <property type="entry name" value="ATP-BINDING TRANSPORT PROTEIN-RELATED"/>
    <property type="match status" value="1"/>
</dbReference>
<dbReference type="PANTHER" id="PTHR19211:SF100">
    <property type="entry name" value="RIBOSOME PROTECTION PROTEIN VMLR"/>
    <property type="match status" value="1"/>
</dbReference>
<dbReference type="CDD" id="cd03221">
    <property type="entry name" value="ABCF_EF-3"/>
    <property type="match status" value="2"/>
</dbReference>
<comment type="caution">
    <text evidence="6">The sequence shown here is derived from an EMBL/GenBank/DDBJ whole genome shotgun (WGS) entry which is preliminary data.</text>
</comment>
<dbReference type="NCBIfam" id="NF000355">
    <property type="entry name" value="ribo_prot_ABC_F"/>
    <property type="match status" value="1"/>
</dbReference>
<dbReference type="GO" id="GO:0005524">
    <property type="term" value="F:ATP binding"/>
    <property type="evidence" value="ECO:0007669"/>
    <property type="project" value="UniProtKB-KW"/>
</dbReference>
<dbReference type="PROSITE" id="PS50893">
    <property type="entry name" value="ABC_TRANSPORTER_2"/>
    <property type="match status" value="2"/>
</dbReference>
<dbReference type="EMBL" id="QYTU02000001">
    <property type="protein sequence ID" value="RWR15260.1"/>
    <property type="molecule type" value="Genomic_DNA"/>
</dbReference>
<keyword evidence="1" id="KW-0677">Repeat</keyword>
<dbReference type="Proteomes" id="UP000273811">
    <property type="component" value="Unassembled WGS sequence"/>
</dbReference>
<name>A0A443J480_9BACI</name>
<feature type="region of interest" description="Disordered" evidence="4">
    <location>
        <begin position="194"/>
        <end position="213"/>
    </location>
</feature>
<accession>A0A443J480</accession>
<dbReference type="InterPro" id="IPR027417">
    <property type="entry name" value="P-loop_NTPase"/>
</dbReference>
<dbReference type="OrthoDB" id="9760950at2"/>
<reference evidence="6" key="1">
    <citation type="submission" date="2018-12" db="EMBL/GenBank/DDBJ databases">
        <authorList>
            <person name="Sun L."/>
            <person name="Chen Z."/>
        </authorList>
    </citation>
    <scope>NUCLEOTIDE SEQUENCE [LARGE SCALE GENOMIC DNA]</scope>
    <source>
        <strain evidence="6">DSM 16012</strain>
    </source>
</reference>
<sequence>MALLEAANIKHYIKDRLLFDIDQLEIHKNDRIGLVGRNGSGKTTLLNILSGKLKPEQGIVIQHVTNELLPQLKRTDTTKSGGEVTQEYINEALIKNPEILFADEPTTNLDTEHIEWVEKKLAEWQGAFVIVSHDRAFLDALCTTIWEINEGKIKEYKGNYSDYAEQKELEHRQKQLAYEKYEQKKRQLEDALKTKERKAEKATKAPKKVSKSEAKITGAKPYFAKKQKKLQKTAKAIETRLEKLEKVEKVKETPPLKMNLPNEDTFKDRIILRAENVTGIIGNRVLWNKTSFHIRGGEKLAIIGPNGSGKTTLVKKMINQEEGITISPSMKMGYFSQNLNILDVEKSILENVSSTSKQDETFIRTVLARLQFFRDDVYKAVGVLSGGERVKAALAKIFLSDVNTLILDEPTNFLDIEAVGALESLLKEYEGTVIFVSHDRRLIENVATRILAIQNGKIDLFEGTFKQYNEDKRKKTKDIHEDQLLVLETKITEVLSRLSIEPSDELEREFQRLLMEKKKLER</sequence>
<evidence type="ECO:0000313" key="7">
    <source>
        <dbReference type="Proteomes" id="UP000273811"/>
    </source>
</evidence>
<dbReference type="RefSeq" id="WP_120068908.1">
    <property type="nucleotide sequence ID" value="NZ_CP126113.1"/>
</dbReference>
<dbReference type="Pfam" id="PF00005">
    <property type="entry name" value="ABC_tran"/>
    <property type="match status" value="2"/>
</dbReference>
<dbReference type="InterPro" id="IPR003439">
    <property type="entry name" value="ABC_transporter-like_ATP-bd"/>
</dbReference>
<keyword evidence="3" id="KW-0067">ATP-binding</keyword>
<dbReference type="SMART" id="SM00382">
    <property type="entry name" value="AAA"/>
    <property type="match status" value="2"/>
</dbReference>
<keyword evidence="7" id="KW-1185">Reference proteome</keyword>
<dbReference type="GO" id="GO:0016887">
    <property type="term" value="F:ATP hydrolysis activity"/>
    <property type="evidence" value="ECO:0007669"/>
    <property type="project" value="InterPro"/>
</dbReference>
<dbReference type="Gene3D" id="3.40.50.300">
    <property type="entry name" value="P-loop containing nucleotide triphosphate hydrolases"/>
    <property type="match status" value="3"/>
</dbReference>
<evidence type="ECO:0000256" key="1">
    <source>
        <dbReference type="ARBA" id="ARBA00022737"/>
    </source>
</evidence>
<organism evidence="6 7">
    <name type="scientific">Siminovitchia fortis</name>
    <dbReference type="NCBI Taxonomy" id="254758"/>
    <lineage>
        <taxon>Bacteria</taxon>
        <taxon>Bacillati</taxon>
        <taxon>Bacillota</taxon>
        <taxon>Bacilli</taxon>
        <taxon>Bacillales</taxon>
        <taxon>Bacillaceae</taxon>
        <taxon>Siminovitchia</taxon>
    </lineage>
</organism>
<gene>
    <name evidence="6" type="primary">vga</name>
    <name evidence="6" type="ORF">D4N35_001620</name>
</gene>
<proteinExistence type="predicted"/>
<dbReference type="PROSITE" id="PS00211">
    <property type="entry name" value="ABC_TRANSPORTER_1"/>
    <property type="match status" value="1"/>
</dbReference>
<evidence type="ECO:0000256" key="2">
    <source>
        <dbReference type="ARBA" id="ARBA00022741"/>
    </source>
</evidence>
<evidence type="ECO:0000256" key="3">
    <source>
        <dbReference type="ARBA" id="ARBA00022840"/>
    </source>
</evidence>
<keyword evidence="2" id="KW-0547">Nucleotide-binding</keyword>